<organism evidence="2 3">
    <name type="scientific">Thermohalobaculum xanthum</name>
    <dbReference type="NCBI Taxonomy" id="2753746"/>
    <lineage>
        <taxon>Bacteria</taxon>
        <taxon>Pseudomonadati</taxon>
        <taxon>Pseudomonadota</taxon>
        <taxon>Alphaproteobacteria</taxon>
        <taxon>Rhodobacterales</taxon>
        <taxon>Paracoccaceae</taxon>
        <taxon>Thermohalobaculum</taxon>
    </lineage>
</organism>
<dbReference type="RefSeq" id="WP_200610426.1">
    <property type="nucleotide sequence ID" value="NZ_JAEHHL010000007.1"/>
</dbReference>
<sequence>MTHRGSGSGRARSGARRAALLVIVGLMTWGAVPDAKAQTTPPAPPAREDTPEASDAAVGPVTKLPMPRYVSLRSNKINVRRGPGQIYRIDWVFRRAGLPVRIIDEYRDWRRIVDSDDAGGWVFHSLLSGRRTVLVTAPIAELHDEPSASAPVTARAEQGVVATLVECEPDWCEIETDDISGWVRKDAVWGVDPDETLPD</sequence>
<gene>
    <name evidence="2" type="ORF">H0I76_12950</name>
</gene>
<dbReference type="Pfam" id="PF06347">
    <property type="entry name" value="SH3_4"/>
    <property type="match status" value="2"/>
</dbReference>
<evidence type="ECO:0000256" key="1">
    <source>
        <dbReference type="SAM" id="MobiDB-lite"/>
    </source>
</evidence>
<evidence type="ECO:0000313" key="2">
    <source>
        <dbReference type="EMBL" id="MBK0400101.1"/>
    </source>
</evidence>
<reference evidence="2" key="1">
    <citation type="submission" date="2020-12" db="EMBL/GenBank/DDBJ databases">
        <title>Bacterial taxonomy.</title>
        <authorList>
            <person name="Pan X."/>
        </authorList>
    </citation>
    <scope>NUCLEOTIDE SEQUENCE</scope>
    <source>
        <strain evidence="2">M0105</strain>
    </source>
</reference>
<dbReference type="AlphaFoldDB" id="A0A8J7M879"/>
<name>A0A8J7M879_9RHOB</name>
<dbReference type="EMBL" id="JAEHHL010000007">
    <property type="protein sequence ID" value="MBK0400101.1"/>
    <property type="molecule type" value="Genomic_DNA"/>
</dbReference>
<evidence type="ECO:0000313" key="3">
    <source>
        <dbReference type="Proteomes" id="UP000655420"/>
    </source>
</evidence>
<evidence type="ECO:0008006" key="4">
    <source>
        <dbReference type="Google" id="ProtNLM"/>
    </source>
</evidence>
<dbReference type="Gene3D" id="2.30.30.40">
    <property type="entry name" value="SH3 Domains"/>
    <property type="match status" value="2"/>
</dbReference>
<dbReference type="InterPro" id="IPR010466">
    <property type="entry name" value="DUF1058"/>
</dbReference>
<protein>
    <recommendedName>
        <fullName evidence="4">SH3-like domain-containing protein</fullName>
    </recommendedName>
</protein>
<dbReference type="Proteomes" id="UP000655420">
    <property type="component" value="Unassembled WGS sequence"/>
</dbReference>
<proteinExistence type="predicted"/>
<comment type="caution">
    <text evidence="2">The sequence shown here is derived from an EMBL/GenBank/DDBJ whole genome shotgun (WGS) entry which is preliminary data.</text>
</comment>
<feature type="region of interest" description="Disordered" evidence="1">
    <location>
        <begin position="35"/>
        <end position="59"/>
    </location>
</feature>
<keyword evidence="3" id="KW-1185">Reference proteome</keyword>
<accession>A0A8J7M879</accession>